<dbReference type="SMART" id="SM00320">
    <property type="entry name" value="WD40"/>
    <property type="match status" value="8"/>
</dbReference>
<dbReference type="SUPFAM" id="SSF50998">
    <property type="entry name" value="Quinoprotein alcohol dehydrogenase-like"/>
    <property type="match status" value="1"/>
</dbReference>
<evidence type="ECO:0008006" key="4">
    <source>
        <dbReference type="Google" id="ProtNLM"/>
    </source>
</evidence>
<dbReference type="PANTHER" id="PTHR19879">
    <property type="entry name" value="TRANSCRIPTION INITIATION FACTOR TFIID"/>
    <property type="match status" value="1"/>
</dbReference>
<dbReference type="PROSITE" id="PS50082">
    <property type="entry name" value="WD_REPEATS_2"/>
    <property type="match status" value="4"/>
</dbReference>
<feature type="repeat" description="WD" evidence="1">
    <location>
        <begin position="313"/>
        <end position="344"/>
    </location>
</feature>
<gene>
    <name evidence="2" type="ORF">I7412_27745</name>
</gene>
<dbReference type="PROSITE" id="PS50294">
    <property type="entry name" value="WD_REPEATS_REGION"/>
    <property type="match status" value="3"/>
</dbReference>
<organism evidence="2 3">
    <name type="scientific">Frankia nepalensis</name>
    <dbReference type="NCBI Taxonomy" id="1836974"/>
    <lineage>
        <taxon>Bacteria</taxon>
        <taxon>Bacillati</taxon>
        <taxon>Actinomycetota</taxon>
        <taxon>Actinomycetes</taxon>
        <taxon>Frankiales</taxon>
        <taxon>Frankiaceae</taxon>
        <taxon>Frankia</taxon>
    </lineage>
</organism>
<evidence type="ECO:0000256" key="1">
    <source>
        <dbReference type="PROSITE-ProRule" id="PRU00221"/>
    </source>
</evidence>
<sequence>MNAFRRRASARTPASAASRVVRSPRRLAGALAAVAAATALVAAGLVVLDERVWPERGPDRAPAERASRLLAAEAGRVRGDDPDLARRLALAAYQTAPTGEARAALLTAYPAHYRRAAVLRGHSVTPRHLVFSPDGKLLASAAGDDFSEDMDGATGAHDNTARLWDTASRGSEAVAVLPHPYAEQAVFSPDGSLVVSVGSDATQLWDAASRGDDNHPLATFADGDLATNEAAFSPDGSLLATVNSDGAARLWDPARRGVDVPPLAVLNSGDSSMWHVAFSPDGRLVATADSAGAVRVWDTGRRGLVLSAVAVLIADPDDWITDVAFSPDGRFVATGASSGVARLWPATGGPEARPLATFLSGRDGGEVDVAFSPDGKLLAVTTDSGALLLDSAARGTGAAPLAVFAGHRFGVGAVAFSPDGRTLATGGGSEVQLWDPAARGPDARPVATLDHPDATTAVAFSPDGSLLATASGDNRLRLWAVDPDGTAAGACATPADRLTAAEWSRVVPDLSYRSPCR</sequence>
<feature type="repeat" description="WD" evidence="1">
    <location>
        <begin position="231"/>
        <end position="252"/>
    </location>
</feature>
<protein>
    <recommendedName>
        <fullName evidence="4">Anaphase-promoting complex subunit 4 WD40 domain-containing protein</fullName>
    </recommendedName>
</protein>
<keyword evidence="1" id="KW-0853">WD repeat</keyword>
<dbReference type="Pfam" id="PF00400">
    <property type="entry name" value="WD40"/>
    <property type="match status" value="7"/>
</dbReference>
<dbReference type="InterPro" id="IPR015943">
    <property type="entry name" value="WD40/YVTN_repeat-like_dom_sf"/>
</dbReference>
<dbReference type="CDD" id="cd00200">
    <property type="entry name" value="WD40"/>
    <property type="match status" value="1"/>
</dbReference>
<dbReference type="RefSeq" id="WP_203005980.1">
    <property type="nucleotide sequence ID" value="NZ_JADWYU010000139.1"/>
</dbReference>
<dbReference type="InterPro" id="IPR011047">
    <property type="entry name" value="Quinoprotein_ADH-like_sf"/>
</dbReference>
<feature type="repeat" description="WD" evidence="1">
    <location>
        <begin position="448"/>
        <end position="479"/>
    </location>
</feature>
<reference evidence="2" key="1">
    <citation type="submission" date="2020-12" db="EMBL/GenBank/DDBJ databases">
        <title>Genomic characterization of non-nitrogen-fixing Frankia strains.</title>
        <authorList>
            <person name="Carlos-Shanley C."/>
            <person name="Guerra T."/>
            <person name="Hahn D."/>
        </authorList>
    </citation>
    <scope>NUCLEOTIDE SEQUENCE</scope>
    <source>
        <strain evidence="2">CN6</strain>
    </source>
</reference>
<dbReference type="PANTHER" id="PTHR19879:SF9">
    <property type="entry name" value="TRANSCRIPTION INITIATION FACTOR TFIID SUBUNIT 5"/>
    <property type="match status" value="1"/>
</dbReference>
<dbReference type="Proteomes" id="UP000604475">
    <property type="component" value="Unassembled WGS sequence"/>
</dbReference>
<dbReference type="EMBL" id="JAEACQ010000255">
    <property type="protein sequence ID" value="MBL7630888.1"/>
    <property type="molecule type" value="Genomic_DNA"/>
</dbReference>
<dbReference type="AlphaFoldDB" id="A0A937REY5"/>
<accession>A0A937REY5</accession>
<keyword evidence="3" id="KW-1185">Reference proteome</keyword>
<name>A0A937REY5_9ACTN</name>
<dbReference type="Gene3D" id="2.130.10.10">
    <property type="entry name" value="YVTN repeat-like/Quinoprotein amine dehydrogenase"/>
    <property type="match status" value="2"/>
</dbReference>
<evidence type="ECO:0000313" key="3">
    <source>
        <dbReference type="Proteomes" id="UP000604475"/>
    </source>
</evidence>
<evidence type="ECO:0000313" key="2">
    <source>
        <dbReference type="EMBL" id="MBL7630888.1"/>
    </source>
</evidence>
<feature type="repeat" description="WD" evidence="1">
    <location>
        <begin position="266"/>
        <end position="298"/>
    </location>
</feature>
<dbReference type="InterPro" id="IPR001680">
    <property type="entry name" value="WD40_rpt"/>
</dbReference>
<comment type="caution">
    <text evidence="2">The sequence shown here is derived from an EMBL/GenBank/DDBJ whole genome shotgun (WGS) entry which is preliminary data.</text>
</comment>
<proteinExistence type="predicted"/>